<keyword evidence="4" id="KW-1185">Reference proteome</keyword>
<proteinExistence type="inferred from homology"/>
<gene>
    <name evidence="3" type="ORF">M8C21_029143</name>
</gene>
<dbReference type="GO" id="GO:0008422">
    <property type="term" value="F:beta-glucosidase activity"/>
    <property type="evidence" value="ECO:0007669"/>
    <property type="project" value="TreeGrafter"/>
</dbReference>
<dbReference type="EMBL" id="JAMZMK010004627">
    <property type="protein sequence ID" value="KAI7754031.1"/>
    <property type="molecule type" value="Genomic_DNA"/>
</dbReference>
<organism evidence="3 4">
    <name type="scientific">Ambrosia artemisiifolia</name>
    <name type="common">Common ragweed</name>
    <dbReference type="NCBI Taxonomy" id="4212"/>
    <lineage>
        <taxon>Eukaryota</taxon>
        <taxon>Viridiplantae</taxon>
        <taxon>Streptophyta</taxon>
        <taxon>Embryophyta</taxon>
        <taxon>Tracheophyta</taxon>
        <taxon>Spermatophyta</taxon>
        <taxon>Magnoliopsida</taxon>
        <taxon>eudicotyledons</taxon>
        <taxon>Gunneridae</taxon>
        <taxon>Pentapetalae</taxon>
        <taxon>asterids</taxon>
        <taxon>campanulids</taxon>
        <taxon>Asterales</taxon>
        <taxon>Asteraceae</taxon>
        <taxon>Asteroideae</taxon>
        <taxon>Heliantheae alliance</taxon>
        <taxon>Heliantheae</taxon>
        <taxon>Ambrosia</taxon>
    </lineage>
</organism>
<evidence type="ECO:0000256" key="1">
    <source>
        <dbReference type="ARBA" id="ARBA00010838"/>
    </source>
</evidence>
<dbReference type="InterPro" id="IPR017853">
    <property type="entry name" value="GH"/>
</dbReference>
<sequence length="172" mass="20045">MAYERWAFPQKQCSQPFGNCLAGNSDATQGRLVGLVAHCFMYEPLTNSYFDQKAAERTMLFNVGYCSPNVLDAVVEELLNDFKRIEFHQTYLALAEAIKNGADVRGYFIWSLMDNYEWNYGYKVRFGLHYVDRKTYGRIPKLSARWYQEFLKNNSLVDVPSIRSRKSLLISY</sequence>
<accession>A0AAD5GVQ2</accession>
<dbReference type="PANTHER" id="PTHR10353">
    <property type="entry name" value="GLYCOSYL HYDROLASE"/>
    <property type="match status" value="1"/>
</dbReference>
<dbReference type="Gene3D" id="3.20.20.80">
    <property type="entry name" value="Glycosidases"/>
    <property type="match status" value="1"/>
</dbReference>
<evidence type="ECO:0000256" key="2">
    <source>
        <dbReference type="RuleBase" id="RU003690"/>
    </source>
</evidence>
<dbReference type="InterPro" id="IPR001360">
    <property type="entry name" value="Glyco_hydro_1"/>
</dbReference>
<dbReference type="SUPFAM" id="SSF51445">
    <property type="entry name" value="(Trans)glycosidases"/>
    <property type="match status" value="1"/>
</dbReference>
<protein>
    <submittedName>
        <fullName evidence="3">Uncharacterized protein</fullName>
    </submittedName>
</protein>
<comment type="caution">
    <text evidence="3">The sequence shown here is derived from an EMBL/GenBank/DDBJ whole genome shotgun (WGS) entry which is preliminary data.</text>
</comment>
<comment type="similarity">
    <text evidence="1 2">Belongs to the glycosyl hydrolase 1 family.</text>
</comment>
<dbReference type="AlphaFoldDB" id="A0AAD5GVQ2"/>
<dbReference type="Proteomes" id="UP001206925">
    <property type="component" value="Unassembled WGS sequence"/>
</dbReference>
<dbReference type="GO" id="GO:0005975">
    <property type="term" value="P:carbohydrate metabolic process"/>
    <property type="evidence" value="ECO:0007669"/>
    <property type="project" value="InterPro"/>
</dbReference>
<reference evidence="3" key="1">
    <citation type="submission" date="2022-06" db="EMBL/GenBank/DDBJ databases">
        <title>Uncovering the hologenomic basis of an extraordinary plant invasion.</title>
        <authorList>
            <person name="Bieker V.C."/>
            <person name="Martin M.D."/>
            <person name="Gilbert T."/>
            <person name="Hodgins K."/>
            <person name="Battlay P."/>
            <person name="Petersen B."/>
            <person name="Wilson J."/>
        </authorList>
    </citation>
    <scope>NUCLEOTIDE SEQUENCE</scope>
    <source>
        <strain evidence="3">AA19_3_7</strain>
        <tissue evidence="3">Leaf</tissue>
    </source>
</reference>
<evidence type="ECO:0000313" key="3">
    <source>
        <dbReference type="EMBL" id="KAI7754031.1"/>
    </source>
</evidence>
<dbReference type="Pfam" id="PF00232">
    <property type="entry name" value="Glyco_hydro_1"/>
    <property type="match status" value="1"/>
</dbReference>
<dbReference type="PANTHER" id="PTHR10353:SF175">
    <property type="entry name" value="BETA-GLUCOSIDASE 18-LIKE ISOFORM X1"/>
    <property type="match status" value="1"/>
</dbReference>
<name>A0AAD5GVQ2_AMBAR</name>
<evidence type="ECO:0000313" key="4">
    <source>
        <dbReference type="Proteomes" id="UP001206925"/>
    </source>
</evidence>
<dbReference type="PRINTS" id="PR00131">
    <property type="entry name" value="GLHYDRLASE1"/>
</dbReference>